<dbReference type="PATRIC" id="fig|1698280.3.peg.694"/>
<evidence type="ECO:0000259" key="11">
    <source>
        <dbReference type="SMART" id="SM01016"/>
    </source>
</evidence>
<feature type="domain" description="DALR anticodon binding" evidence="10">
    <location>
        <begin position="487"/>
        <end position="602"/>
    </location>
</feature>
<dbReference type="Pfam" id="PF03485">
    <property type="entry name" value="Arg_tRNA_synt_N"/>
    <property type="match status" value="1"/>
</dbReference>
<proteinExistence type="inferred from homology"/>
<dbReference type="GO" id="GO:0005524">
    <property type="term" value="F:ATP binding"/>
    <property type="evidence" value="ECO:0007669"/>
    <property type="project" value="UniProtKB-UniRule"/>
</dbReference>
<dbReference type="PANTHER" id="PTHR11956">
    <property type="entry name" value="ARGINYL-TRNA SYNTHETASE"/>
    <property type="match status" value="1"/>
</dbReference>
<dbReference type="Gene3D" id="3.30.1360.70">
    <property type="entry name" value="Arginyl tRNA synthetase N-terminal domain"/>
    <property type="match status" value="1"/>
</dbReference>
<dbReference type="InterPro" id="IPR036695">
    <property type="entry name" value="Arg-tRNA-synth_N_sf"/>
</dbReference>
<evidence type="ECO:0000256" key="6">
    <source>
        <dbReference type="ARBA" id="ARBA00023146"/>
    </source>
</evidence>
<dbReference type="EC" id="6.1.1.19" evidence="8"/>
<dbReference type="InterPro" id="IPR035684">
    <property type="entry name" value="ArgRS_core"/>
</dbReference>
<sequence>MSVLNKAFEKLEWPKEGLSRSLEEPPDSSFGDLATTICFELPEKLKKSPQELAKKLAKRIEPEGLIEKVETESGYVNFFVNNCKLTSLVLREIEKRNSQYGHFEDLENGKVVIEHTSVNPTKPLHVGHGRNAILGDTMARILKACGHEVEIQNYIDDLGLQVAQTLTTYRPEEKPPEEKFDHFLGRQYVKFHDKVEDNPDLEDEARKVLSKIEEDDEGLAEEAREMTRKCVESNLETSDRLNVDYDLLIWESDILNSGMLSEALTRLSDTPYLVEGEGELDGALVLRLEDFGIEDKVMIRSDGTAVYTARDLSYQLWKFGEVKADLFFDLHSERPSGVKTYTTVPDGEINQNFGAADRVINVIGVEQKYPQKVVFTALKALGLEKEYENSHHLAYEHVRLPSKKFKGRSGTWIGYSVDEVLEETISRAKKEVEKRNPDADESFLKEAAEKVGVGAFRFSLISSSPEKEVVFEWKEALNFERNSGPAVQYSHARASSILRKAKEKSKEHPGDIFEEPEEYQLIKKLAKFPGAVRAASEQLRPHLLAKYASELSLLFNKFYEVAPVLNAVSEELKSGRLRLVDCSRIVLRNVLALLGIEAPCSM</sequence>
<comment type="subcellular location">
    <subcellularLocation>
        <location evidence="8">Cytoplasm</location>
    </subcellularLocation>
</comment>
<dbReference type="PROSITE" id="PS00178">
    <property type="entry name" value="AA_TRNA_LIGASE_I"/>
    <property type="match status" value="1"/>
</dbReference>
<dbReference type="EMBL" id="LHYE01000039">
    <property type="protein sequence ID" value="KXB06594.1"/>
    <property type="molecule type" value="Genomic_DNA"/>
</dbReference>
<feature type="short sequence motif" description="'HIGH' region" evidence="8">
    <location>
        <begin position="118"/>
        <end position="128"/>
    </location>
</feature>
<dbReference type="Proteomes" id="UP000070263">
    <property type="component" value="Unassembled WGS sequence"/>
</dbReference>
<dbReference type="InterPro" id="IPR005148">
    <property type="entry name" value="Arg-tRNA-synth_N"/>
</dbReference>
<dbReference type="InterPro" id="IPR014729">
    <property type="entry name" value="Rossmann-like_a/b/a_fold"/>
</dbReference>
<evidence type="ECO:0000256" key="8">
    <source>
        <dbReference type="HAMAP-Rule" id="MF_00123"/>
    </source>
</evidence>
<dbReference type="AlphaFoldDB" id="A0A133VJK2"/>
<dbReference type="PRINTS" id="PR01038">
    <property type="entry name" value="TRNASYNTHARG"/>
</dbReference>
<dbReference type="InterPro" id="IPR008909">
    <property type="entry name" value="DALR_anticod-bd"/>
</dbReference>
<dbReference type="GO" id="GO:0004814">
    <property type="term" value="F:arginine-tRNA ligase activity"/>
    <property type="evidence" value="ECO:0007669"/>
    <property type="project" value="UniProtKB-UniRule"/>
</dbReference>
<dbReference type="SMART" id="SM00836">
    <property type="entry name" value="DALR_1"/>
    <property type="match status" value="1"/>
</dbReference>
<keyword evidence="2 8" id="KW-0436">Ligase</keyword>
<evidence type="ECO:0000313" key="12">
    <source>
        <dbReference type="EMBL" id="KXB06594.1"/>
    </source>
</evidence>
<dbReference type="CDD" id="cd00671">
    <property type="entry name" value="ArgRS_core"/>
    <property type="match status" value="1"/>
</dbReference>
<keyword evidence="8" id="KW-0963">Cytoplasm</keyword>
<evidence type="ECO:0000256" key="5">
    <source>
        <dbReference type="ARBA" id="ARBA00022917"/>
    </source>
</evidence>
<dbReference type="Pfam" id="PF05746">
    <property type="entry name" value="DALR_1"/>
    <property type="match status" value="1"/>
</dbReference>
<dbReference type="SUPFAM" id="SSF47323">
    <property type="entry name" value="Anticodon-binding domain of a subclass of class I aminoacyl-tRNA synthetases"/>
    <property type="match status" value="1"/>
</dbReference>
<evidence type="ECO:0000256" key="3">
    <source>
        <dbReference type="ARBA" id="ARBA00022741"/>
    </source>
</evidence>
<dbReference type="InterPro" id="IPR009080">
    <property type="entry name" value="tRNAsynth_Ia_anticodon-bd"/>
</dbReference>
<organism evidence="12 13">
    <name type="scientific">candidate division MSBL1 archaeon SCGC-AAA382A20</name>
    <dbReference type="NCBI Taxonomy" id="1698280"/>
    <lineage>
        <taxon>Archaea</taxon>
        <taxon>Methanobacteriati</taxon>
        <taxon>Methanobacteriota</taxon>
        <taxon>candidate division MSBL1</taxon>
    </lineage>
</organism>
<evidence type="ECO:0000256" key="2">
    <source>
        <dbReference type="ARBA" id="ARBA00022598"/>
    </source>
</evidence>
<evidence type="ECO:0000313" key="13">
    <source>
        <dbReference type="Proteomes" id="UP000070263"/>
    </source>
</evidence>
<comment type="catalytic activity">
    <reaction evidence="7 8">
        <text>tRNA(Arg) + L-arginine + ATP = L-arginyl-tRNA(Arg) + AMP + diphosphate</text>
        <dbReference type="Rhea" id="RHEA:20301"/>
        <dbReference type="Rhea" id="RHEA-COMP:9658"/>
        <dbReference type="Rhea" id="RHEA-COMP:9673"/>
        <dbReference type="ChEBI" id="CHEBI:30616"/>
        <dbReference type="ChEBI" id="CHEBI:32682"/>
        <dbReference type="ChEBI" id="CHEBI:33019"/>
        <dbReference type="ChEBI" id="CHEBI:78442"/>
        <dbReference type="ChEBI" id="CHEBI:78513"/>
        <dbReference type="ChEBI" id="CHEBI:456215"/>
        <dbReference type="EC" id="6.1.1.19"/>
    </reaction>
</comment>
<keyword evidence="4 8" id="KW-0067">ATP-binding</keyword>
<dbReference type="GO" id="GO:0006420">
    <property type="term" value="P:arginyl-tRNA aminoacylation"/>
    <property type="evidence" value="ECO:0007669"/>
    <property type="project" value="UniProtKB-UniRule"/>
</dbReference>
<accession>A0A133VJK2</accession>
<dbReference type="SUPFAM" id="SSF55190">
    <property type="entry name" value="Arginyl-tRNA synthetase (ArgRS), N-terminal 'additional' domain"/>
    <property type="match status" value="1"/>
</dbReference>
<dbReference type="SUPFAM" id="SSF52374">
    <property type="entry name" value="Nucleotidylyl transferase"/>
    <property type="match status" value="1"/>
</dbReference>
<dbReference type="NCBIfam" id="NF002447">
    <property type="entry name" value="PRK01611.3-4"/>
    <property type="match status" value="1"/>
</dbReference>
<dbReference type="PANTHER" id="PTHR11956:SF5">
    <property type="entry name" value="ARGININE--TRNA LIGASE, CYTOPLASMIC"/>
    <property type="match status" value="1"/>
</dbReference>
<keyword evidence="5 8" id="KW-0648">Protein biosynthesis</keyword>
<name>A0A133VJK2_9EURY</name>
<comment type="similarity">
    <text evidence="1 8 9">Belongs to the class-I aminoacyl-tRNA synthetase family.</text>
</comment>
<dbReference type="InterPro" id="IPR001412">
    <property type="entry name" value="aa-tRNA-synth_I_CS"/>
</dbReference>
<dbReference type="Pfam" id="PF00750">
    <property type="entry name" value="tRNA-synt_1d"/>
    <property type="match status" value="2"/>
</dbReference>
<keyword evidence="13" id="KW-1185">Reference proteome</keyword>
<dbReference type="InterPro" id="IPR001278">
    <property type="entry name" value="Arg-tRNA-ligase"/>
</dbReference>
<evidence type="ECO:0000259" key="10">
    <source>
        <dbReference type="SMART" id="SM00836"/>
    </source>
</evidence>
<evidence type="ECO:0000256" key="1">
    <source>
        <dbReference type="ARBA" id="ARBA00005594"/>
    </source>
</evidence>
<comment type="caution">
    <text evidence="12">The sequence shown here is derived from an EMBL/GenBank/DDBJ whole genome shotgun (WGS) entry which is preliminary data.</text>
</comment>
<evidence type="ECO:0000256" key="4">
    <source>
        <dbReference type="ARBA" id="ARBA00022840"/>
    </source>
</evidence>
<evidence type="ECO:0000256" key="7">
    <source>
        <dbReference type="ARBA" id="ARBA00049339"/>
    </source>
</evidence>
<dbReference type="GO" id="GO:0005737">
    <property type="term" value="C:cytoplasm"/>
    <property type="evidence" value="ECO:0007669"/>
    <property type="project" value="UniProtKB-SubCell"/>
</dbReference>
<keyword evidence="3 8" id="KW-0547">Nucleotide-binding</keyword>
<gene>
    <name evidence="8" type="primary">argS</name>
    <name evidence="12" type="ORF">AKJ51_03425</name>
</gene>
<dbReference type="SMART" id="SM01016">
    <property type="entry name" value="Arg_tRNA_synt_N"/>
    <property type="match status" value="1"/>
</dbReference>
<dbReference type="Gene3D" id="3.40.50.620">
    <property type="entry name" value="HUPs"/>
    <property type="match status" value="1"/>
</dbReference>
<reference evidence="12 13" key="1">
    <citation type="journal article" date="2016" name="Sci. Rep.">
        <title>Metabolic traits of an uncultured archaeal lineage -MSBL1- from brine pools of the Red Sea.</title>
        <authorList>
            <person name="Mwirichia R."/>
            <person name="Alam I."/>
            <person name="Rashid M."/>
            <person name="Vinu M."/>
            <person name="Ba-Alawi W."/>
            <person name="Anthony Kamau A."/>
            <person name="Kamanda Ngugi D."/>
            <person name="Goker M."/>
            <person name="Klenk H.P."/>
            <person name="Bajic V."/>
            <person name="Stingl U."/>
        </authorList>
    </citation>
    <scope>NUCLEOTIDE SEQUENCE [LARGE SCALE GENOMIC DNA]</scope>
    <source>
        <strain evidence="12">SCGC-AAA382A20</strain>
    </source>
</reference>
<evidence type="ECO:0000256" key="9">
    <source>
        <dbReference type="RuleBase" id="RU363038"/>
    </source>
</evidence>
<dbReference type="FunFam" id="1.10.730.10:FF:000006">
    <property type="entry name" value="Arginyl-tRNA synthetase 2, mitochondrial"/>
    <property type="match status" value="1"/>
</dbReference>
<feature type="domain" description="Arginyl tRNA synthetase N-terminal" evidence="11">
    <location>
        <begin position="1"/>
        <end position="80"/>
    </location>
</feature>
<keyword evidence="6 8" id="KW-0030">Aminoacyl-tRNA synthetase</keyword>
<protein>
    <recommendedName>
        <fullName evidence="8">Arginine--tRNA ligase</fullName>
        <ecNumber evidence="8">6.1.1.19</ecNumber>
    </recommendedName>
    <alternativeName>
        <fullName evidence="8">Arginyl-tRNA synthetase</fullName>
        <shortName evidence="8">ArgRS</shortName>
    </alternativeName>
</protein>
<dbReference type="CDD" id="cd07956">
    <property type="entry name" value="Anticodon_Ia_Arg"/>
    <property type="match status" value="1"/>
</dbReference>
<dbReference type="HAMAP" id="MF_00123">
    <property type="entry name" value="Arg_tRNA_synth"/>
    <property type="match status" value="1"/>
</dbReference>
<dbReference type="Gene3D" id="1.10.730.10">
    <property type="entry name" value="Isoleucyl-tRNA Synthetase, Domain 1"/>
    <property type="match status" value="1"/>
</dbReference>